<dbReference type="EMBL" id="JAIWYP010000013">
    <property type="protein sequence ID" value="KAH3714624.1"/>
    <property type="molecule type" value="Genomic_DNA"/>
</dbReference>
<organism evidence="1 2">
    <name type="scientific">Dreissena polymorpha</name>
    <name type="common">Zebra mussel</name>
    <name type="synonym">Mytilus polymorpha</name>
    <dbReference type="NCBI Taxonomy" id="45954"/>
    <lineage>
        <taxon>Eukaryota</taxon>
        <taxon>Metazoa</taxon>
        <taxon>Spiralia</taxon>
        <taxon>Lophotrochozoa</taxon>
        <taxon>Mollusca</taxon>
        <taxon>Bivalvia</taxon>
        <taxon>Autobranchia</taxon>
        <taxon>Heteroconchia</taxon>
        <taxon>Euheterodonta</taxon>
        <taxon>Imparidentia</taxon>
        <taxon>Neoheterodontei</taxon>
        <taxon>Myida</taxon>
        <taxon>Dreissenoidea</taxon>
        <taxon>Dreissenidae</taxon>
        <taxon>Dreissena</taxon>
    </lineage>
</organism>
<reference evidence="1" key="2">
    <citation type="submission" date="2020-11" db="EMBL/GenBank/DDBJ databases">
        <authorList>
            <person name="McCartney M.A."/>
            <person name="Auch B."/>
            <person name="Kono T."/>
            <person name="Mallez S."/>
            <person name="Becker A."/>
            <person name="Gohl D.M."/>
            <person name="Silverstein K.A.T."/>
            <person name="Koren S."/>
            <person name="Bechman K.B."/>
            <person name="Herman A."/>
            <person name="Abrahante J.E."/>
            <person name="Garbe J."/>
        </authorList>
    </citation>
    <scope>NUCLEOTIDE SEQUENCE</scope>
    <source>
        <strain evidence="1">Duluth1</strain>
        <tissue evidence="1">Whole animal</tissue>
    </source>
</reference>
<keyword evidence="2" id="KW-1185">Reference proteome</keyword>
<gene>
    <name evidence="1" type="ORF">DPMN_057309</name>
</gene>
<accession>A0A9D4BZW4</accession>
<proteinExistence type="predicted"/>
<protein>
    <submittedName>
        <fullName evidence="1">Uncharacterized protein</fullName>
    </submittedName>
</protein>
<dbReference type="AlphaFoldDB" id="A0A9D4BZW4"/>
<reference evidence="1" key="1">
    <citation type="journal article" date="2019" name="bioRxiv">
        <title>The Genome of the Zebra Mussel, Dreissena polymorpha: A Resource for Invasive Species Research.</title>
        <authorList>
            <person name="McCartney M.A."/>
            <person name="Auch B."/>
            <person name="Kono T."/>
            <person name="Mallez S."/>
            <person name="Zhang Y."/>
            <person name="Obille A."/>
            <person name="Becker A."/>
            <person name="Abrahante J.E."/>
            <person name="Garbe J."/>
            <person name="Badalamenti J.P."/>
            <person name="Herman A."/>
            <person name="Mangelson H."/>
            <person name="Liachko I."/>
            <person name="Sullivan S."/>
            <person name="Sone E.D."/>
            <person name="Koren S."/>
            <person name="Silverstein K.A.T."/>
            <person name="Beckman K.B."/>
            <person name="Gohl D.M."/>
        </authorList>
    </citation>
    <scope>NUCLEOTIDE SEQUENCE</scope>
    <source>
        <strain evidence="1">Duluth1</strain>
        <tissue evidence="1">Whole animal</tissue>
    </source>
</reference>
<sequence>MTVCILKDPAFRFRDAGRPGIVHAAELSKARQTTCIKLFDPTFVLRFRTVCVLSHKKINLRKIYLRYTMFNSGV</sequence>
<dbReference type="Proteomes" id="UP000828390">
    <property type="component" value="Unassembled WGS sequence"/>
</dbReference>
<evidence type="ECO:0000313" key="2">
    <source>
        <dbReference type="Proteomes" id="UP000828390"/>
    </source>
</evidence>
<name>A0A9D4BZW4_DREPO</name>
<evidence type="ECO:0000313" key="1">
    <source>
        <dbReference type="EMBL" id="KAH3714624.1"/>
    </source>
</evidence>
<comment type="caution">
    <text evidence="1">The sequence shown here is derived from an EMBL/GenBank/DDBJ whole genome shotgun (WGS) entry which is preliminary data.</text>
</comment>